<gene>
    <name evidence="1" type="ORF">SAMN02745752_01920</name>
</gene>
<reference evidence="1 2" key="1">
    <citation type="submission" date="2016-11" db="EMBL/GenBank/DDBJ databases">
        <authorList>
            <person name="Jaros S."/>
            <person name="Januszkiewicz K."/>
            <person name="Wedrychowicz H."/>
        </authorList>
    </citation>
    <scope>NUCLEOTIDE SEQUENCE [LARGE SCALE GENOMIC DNA]</scope>
    <source>
        <strain evidence="1 2">DSM 21637</strain>
    </source>
</reference>
<proteinExistence type="predicted"/>
<dbReference type="Pfam" id="PF08713">
    <property type="entry name" value="DNA_alkylation"/>
    <property type="match status" value="1"/>
</dbReference>
<sequence>MAEPLINRYGAEIPRQIAAQLSGVDSQFDCEGFIEAALEGYDQLALMDRGRHLAKVLHRFLPSDQEQAIQWLVASMGPRLERDQGNSMAPFLYLPHSFYLAHYGLDHFEASMQAQYQLTQRFTAEFSIRPFLERYPEATLERLHQWAEDNDHHVRRLVSEGTRPRLPWAPRLKSFQKDPQPVLALLEKLKDDPELYVRRSVANNLNDIGKDHPDVLLDCVARWSARASEARRWIIRHALRSLVKQGHPQALALLGYGEAPSIKVEAARLTPEQVQMGDKVPPPCVNLSLVLHNPTPQAQELLVDFCVHYVKANGSTAPKVFKLKTLTLDAGASLPLSKRISLAEMTTRRHYPGTHRVELLINGQTYPLGAFELL</sequence>
<evidence type="ECO:0000313" key="2">
    <source>
        <dbReference type="Proteomes" id="UP000182350"/>
    </source>
</evidence>
<organism evidence="1 2">
    <name type="scientific">Marinospirillum alkaliphilum DSM 21637</name>
    <dbReference type="NCBI Taxonomy" id="1122209"/>
    <lineage>
        <taxon>Bacteria</taxon>
        <taxon>Pseudomonadati</taxon>
        <taxon>Pseudomonadota</taxon>
        <taxon>Gammaproteobacteria</taxon>
        <taxon>Oceanospirillales</taxon>
        <taxon>Oceanospirillaceae</taxon>
        <taxon>Marinospirillum</taxon>
    </lineage>
</organism>
<dbReference type="AlphaFoldDB" id="A0A1K1XN11"/>
<dbReference type="STRING" id="1122209.SAMN02745752_01920"/>
<dbReference type="Proteomes" id="UP000182350">
    <property type="component" value="Unassembled WGS sequence"/>
</dbReference>
<protein>
    <submittedName>
        <fullName evidence="1">3-methyladenine DNA glycosylase AlkC</fullName>
    </submittedName>
</protein>
<dbReference type="RefSeq" id="WP_072326229.1">
    <property type="nucleotide sequence ID" value="NZ_FPJW01000006.1"/>
</dbReference>
<accession>A0A1K1XN11</accession>
<dbReference type="InterPro" id="IPR016024">
    <property type="entry name" value="ARM-type_fold"/>
</dbReference>
<name>A0A1K1XN11_9GAMM</name>
<dbReference type="OrthoDB" id="9797162at2"/>
<dbReference type="EMBL" id="FPJW01000006">
    <property type="protein sequence ID" value="SFX50755.1"/>
    <property type="molecule type" value="Genomic_DNA"/>
</dbReference>
<evidence type="ECO:0000313" key="1">
    <source>
        <dbReference type="EMBL" id="SFX50755.1"/>
    </source>
</evidence>
<dbReference type="SUPFAM" id="SSF48371">
    <property type="entry name" value="ARM repeat"/>
    <property type="match status" value="1"/>
</dbReference>
<dbReference type="InterPro" id="IPR014825">
    <property type="entry name" value="DNA_alkylation"/>
</dbReference>
<dbReference type="Gene3D" id="1.25.40.290">
    <property type="entry name" value="ARM repeat domains"/>
    <property type="match status" value="1"/>
</dbReference>
<keyword evidence="2" id="KW-1185">Reference proteome</keyword>